<feature type="coiled-coil region" evidence="1">
    <location>
        <begin position="213"/>
        <end position="257"/>
    </location>
</feature>
<accession>A0A8B8GE76</accession>
<evidence type="ECO:0000313" key="2">
    <source>
        <dbReference type="Proteomes" id="UP000694846"/>
    </source>
</evidence>
<keyword evidence="1" id="KW-0175">Coiled coil</keyword>
<dbReference type="AlphaFoldDB" id="A0A8B8GE76"/>
<name>A0A8B8GE76_9HEMI</name>
<dbReference type="PANTHER" id="PTHR45749:SF21">
    <property type="entry name" value="DUF4371 DOMAIN-CONTAINING PROTEIN"/>
    <property type="match status" value="1"/>
</dbReference>
<proteinExistence type="predicted"/>
<dbReference type="InterPro" id="IPR012337">
    <property type="entry name" value="RNaseH-like_sf"/>
</dbReference>
<dbReference type="GeneID" id="112691490"/>
<dbReference type="PANTHER" id="PTHR45749">
    <property type="match status" value="1"/>
</dbReference>
<dbReference type="RefSeq" id="XP_025421539.1">
    <property type="nucleotide sequence ID" value="XM_025565754.1"/>
</dbReference>
<organism evidence="2 3">
    <name type="scientific">Sipha flava</name>
    <name type="common">yellow sugarcane aphid</name>
    <dbReference type="NCBI Taxonomy" id="143950"/>
    <lineage>
        <taxon>Eukaryota</taxon>
        <taxon>Metazoa</taxon>
        <taxon>Ecdysozoa</taxon>
        <taxon>Arthropoda</taxon>
        <taxon>Hexapoda</taxon>
        <taxon>Insecta</taxon>
        <taxon>Pterygota</taxon>
        <taxon>Neoptera</taxon>
        <taxon>Paraneoptera</taxon>
        <taxon>Hemiptera</taxon>
        <taxon>Sternorrhyncha</taxon>
        <taxon>Aphidomorpha</taxon>
        <taxon>Aphidoidea</taxon>
        <taxon>Aphididae</taxon>
        <taxon>Sipha</taxon>
    </lineage>
</organism>
<sequence length="350" mass="40349">MTVLSPCKRAFNNETIDKITERQYSEEATFWKKVLHRIIKIILHLTSGNTALRGHEQKINNPEQFDGEDINKCRGQGYVGASVMSGVYSGVQKILKDKDPTASYVHCCAHNLNLVISDAAKSCQKVVSFFETVQAVFNFLSSSAPRWANLAFGNDENRKIKLKVLKKVCPTRWESRHESINALKLRFIDILKALTNISLTSSKKDEKASKHYTKSLQKQNTNLHNACQNLNEAQSIIENLRDSYENILLECKELCSRWGMTPNFHVKRSRLALQYFDEIDDDRRLNITDENFRVKIFLPVIDTVIFQLNSRFQGLQEVTENFDFLFPTMLTKMDENDISKASMDFFLFIQ</sequence>
<reference evidence="3" key="1">
    <citation type="submission" date="2025-08" db="UniProtKB">
        <authorList>
            <consortium name="RefSeq"/>
        </authorList>
    </citation>
    <scope>IDENTIFICATION</scope>
    <source>
        <tissue evidence="3">Whole body</tissue>
    </source>
</reference>
<dbReference type="SUPFAM" id="SSF53098">
    <property type="entry name" value="Ribonuclease H-like"/>
    <property type="match status" value="1"/>
</dbReference>
<protein>
    <submittedName>
        <fullName evidence="3">Uncharacterized protein LOC112691490</fullName>
    </submittedName>
</protein>
<dbReference type="OrthoDB" id="6778351at2759"/>
<dbReference type="Proteomes" id="UP000694846">
    <property type="component" value="Unplaced"/>
</dbReference>
<evidence type="ECO:0000313" key="3">
    <source>
        <dbReference type="RefSeq" id="XP_025421539.1"/>
    </source>
</evidence>
<gene>
    <name evidence="3" type="primary">LOC112691490</name>
</gene>
<keyword evidence="2" id="KW-1185">Reference proteome</keyword>
<evidence type="ECO:0000256" key="1">
    <source>
        <dbReference type="SAM" id="Coils"/>
    </source>
</evidence>